<accession>A0A9W7C9H0</accession>
<dbReference type="OrthoDB" id="205651at2759"/>
<evidence type="ECO:0000313" key="2">
    <source>
        <dbReference type="Proteomes" id="UP001165122"/>
    </source>
</evidence>
<reference evidence="2" key="1">
    <citation type="journal article" date="2023" name="Commun. Biol.">
        <title>Genome analysis of Parmales, the sister group of diatoms, reveals the evolutionary specialization of diatoms from phago-mixotrophs to photoautotrophs.</title>
        <authorList>
            <person name="Ban H."/>
            <person name="Sato S."/>
            <person name="Yoshikawa S."/>
            <person name="Yamada K."/>
            <person name="Nakamura Y."/>
            <person name="Ichinomiya M."/>
            <person name="Sato N."/>
            <person name="Blanc-Mathieu R."/>
            <person name="Endo H."/>
            <person name="Kuwata A."/>
            <person name="Ogata H."/>
        </authorList>
    </citation>
    <scope>NUCLEOTIDE SEQUENCE [LARGE SCALE GENOMIC DNA]</scope>
    <source>
        <strain evidence="2">NIES 3700</strain>
    </source>
</reference>
<comment type="caution">
    <text evidence="1">The sequence shown here is derived from an EMBL/GenBank/DDBJ whole genome shotgun (WGS) entry which is preliminary data.</text>
</comment>
<evidence type="ECO:0000313" key="1">
    <source>
        <dbReference type="EMBL" id="GMI05570.1"/>
    </source>
</evidence>
<protein>
    <submittedName>
        <fullName evidence="1">Uncharacterized protein</fullName>
    </submittedName>
</protein>
<gene>
    <name evidence="1" type="ORF">TrLO_g11656</name>
</gene>
<sequence length="268" mass="29773">MNLISTLYRLTTFIAVLVTLSTAFTTPIATNVSITRKSSTLLKATSNTFSKATRSRRAFVASISSSLVLSLGSSVLAATADESAPQDTYEALLLLLRAQESTSQELNLLKTGKYKNFQRANVKLAVRYILRNYGLTTNFAKLSNTSTKLKTLSDSIISNLNTILEYFDDRNTDSLKIAKPKLSSSPLSALKADEFPMPENADLDNSKKKVVISGLSRTIELFDEYFNALEDQEMLSKAKQQVVEENEKNKQEYAEFVKTEIINIVPNK</sequence>
<dbReference type="Proteomes" id="UP001165122">
    <property type="component" value="Unassembled WGS sequence"/>
</dbReference>
<name>A0A9W7C9H0_9STRA</name>
<proteinExistence type="predicted"/>
<dbReference type="EMBL" id="BRXW01000088">
    <property type="protein sequence ID" value="GMI05570.1"/>
    <property type="molecule type" value="Genomic_DNA"/>
</dbReference>
<dbReference type="AlphaFoldDB" id="A0A9W7C9H0"/>
<keyword evidence="2" id="KW-1185">Reference proteome</keyword>
<organism evidence="1 2">
    <name type="scientific">Triparma laevis f. longispina</name>
    <dbReference type="NCBI Taxonomy" id="1714387"/>
    <lineage>
        <taxon>Eukaryota</taxon>
        <taxon>Sar</taxon>
        <taxon>Stramenopiles</taxon>
        <taxon>Ochrophyta</taxon>
        <taxon>Bolidophyceae</taxon>
        <taxon>Parmales</taxon>
        <taxon>Triparmaceae</taxon>
        <taxon>Triparma</taxon>
    </lineage>
</organism>